<sequence length="125" mass="13704">MDGESLAAAELLEALSRASEILAELRHSFMRSEHFSYFLPSGGARVGTAFILPDGREVRFEVSIAASGDVFHIEGGITAEHETLLELPRRTVKDVHDAVAVLDDYVEEVKAPAGRTLDRLLEEIV</sequence>
<gene>
    <name evidence="1" type="ORF">SAMN05421874_12962</name>
</gene>
<proteinExistence type="predicted"/>
<dbReference type="EMBL" id="FNFB01000029">
    <property type="protein sequence ID" value="SDL79950.1"/>
    <property type="molecule type" value="Genomic_DNA"/>
</dbReference>
<dbReference type="AlphaFoldDB" id="A0A1G9N086"/>
<evidence type="ECO:0000313" key="2">
    <source>
        <dbReference type="Proteomes" id="UP000198683"/>
    </source>
</evidence>
<dbReference type="RefSeq" id="WP_090772348.1">
    <property type="nucleotide sequence ID" value="NZ_FNFB01000029.1"/>
</dbReference>
<reference evidence="1 2" key="1">
    <citation type="submission" date="2016-10" db="EMBL/GenBank/DDBJ databases">
        <authorList>
            <person name="de Groot N.N."/>
        </authorList>
    </citation>
    <scope>NUCLEOTIDE SEQUENCE [LARGE SCALE GENOMIC DNA]</scope>
    <source>
        <strain evidence="1 2">CGMCC 4.5681</strain>
    </source>
</reference>
<protein>
    <submittedName>
        <fullName evidence="1">Uncharacterized protein</fullName>
    </submittedName>
</protein>
<dbReference type="OrthoDB" id="3540160at2"/>
<dbReference type="STRING" id="683260.SAMN05421874_12962"/>
<dbReference type="Proteomes" id="UP000198683">
    <property type="component" value="Unassembled WGS sequence"/>
</dbReference>
<organism evidence="1 2">
    <name type="scientific">Nonomuraea maritima</name>
    <dbReference type="NCBI Taxonomy" id="683260"/>
    <lineage>
        <taxon>Bacteria</taxon>
        <taxon>Bacillati</taxon>
        <taxon>Actinomycetota</taxon>
        <taxon>Actinomycetes</taxon>
        <taxon>Streptosporangiales</taxon>
        <taxon>Streptosporangiaceae</taxon>
        <taxon>Nonomuraea</taxon>
    </lineage>
</organism>
<evidence type="ECO:0000313" key="1">
    <source>
        <dbReference type="EMBL" id="SDL79950.1"/>
    </source>
</evidence>
<name>A0A1G9N086_9ACTN</name>
<accession>A0A1G9N086</accession>
<keyword evidence="2" id="KW-1185">Reference proteome</keyword>